<gene>
    <name evidence="1" type="ORF">SSCH_2490004</name>
</gene>
<name>A0A0B7MDU3_9FIRM</name>
<organism evidence="1 2">
    <name type="scientific">Syntrophaceticus schinkii</name>
    <dbReference type="NCBI Taxonomy" id="499207"/>
    <lineage>
        <taxon>Bacteria</taxon>
        <taxon>Bacillati</taxon>
        <taxon>Bacillota</taxon>
        <taxon>Clostridia</taxon>
        <taxon>Thermoanaerobacterales</taxon>
        <taxon>Thermoanaerobacterales Family III. Incertae Sedis</taxon>
        <taxon>Syntrophaceticus</taxon>
    </lineage>
</organism>
<dbReference type="EMBL" id="CDRZ01000167">
    <property type="protein sequence ID" value="CEO88724.1"/>
    <property type="molecule type" value="Genomic_DNA"/>
</dbReference>
<evidence type="ECO:0000313" key="2">
    <source>
        <dbReference type="Proteomes" id="UP000046155"/>
    </source>
</evidence>
<sequence>MRAKLAALAQAVAPRAGAWIETPTLAMLGEAGKSHPVRVRGLKHFGAYELFHRQSRTPCGCVD</sequence>
<dbReference type="AlphaFoldDB" id="A0A0B7MDU3"/>
<protein>
    <submittedName>
        <fullName evidence="1">Uncharacterized protein</fullName>
    </submittedName>
</protein>
<proteinExistence type="predicted"/>
<keyword evidence="2" id="KW-1185">Reference proteome</keyword>
<accession>A0A0B7MDU3</accession>
<evidence type="ECO:0000313" key="1">
    <source>
        <dbReference type="EMBL" id="CEO88724.1"/>
    </source>
</evidence>
<dbReference type="Proteomes" id="UP000046155">
    <property type="component" value="Unassembled WGS sequence"/>
</dbReference>
<reference evidence="2" key="1">
    <citation type="submission" date="2015-01" db="EMBL/GenBank/DDBJ databases">
        <authorList>
            <person name="Manzoor Shahid"/>
            <person name="Zubair Saima"/>
        </authorList>
    </citation>
    <scope>NUCLEOTIDE SEQUENCE [LARGE SCALE GENOMIC DNA]</scope>
    <source>
        <strain evidence="2">Sp3</strain>
    </source>
</reference>